<dbReference type="EMBL" id="CAMXCT020004746">
    <property type="protein sequence ID" value="CAL1163601.1"/>
    <property type="molecule type" value="Genomic_DNA"/>
</dbReference>
<evidence type="ECO:0000313" key="4">
    <source>
        <dbReference type="EMBL" id="CAL4797538.1"/>
    </source>
</evidence>
<dbReference type="InterPro" id="IPR036397">
    <property type="entry name" value="RNaseH_sf"/>
</dbReference>
<dbReference type="Proteomes" id="UP001152797">
    <property type="component" value="Unassembled WGS sequence"/>
</dbReference>
<feature type="compositionally biased region" description="Basic and acidic residues" evidence="1">
    <location>
        <begin position="323"/>
        <end position="335"/>
    </location>
</feature>
<feature type="compositionally biased region" description="Acidic residues" evidence="1">
    <location>
        <begin position="336"/>
        <end position="353"/>
    </location>
</feature>
<dbReference type="InterPro" id="IPR013087">
    <property type="entry name" value="Znf_C2H2_type"/>
</dbReference>
<proteinExistence type="predicted"/>
<comment type="caution">
    <text evidence="3">The sequence shown here is derived from an EMBL/GenBank/DDBJ whole genome shotgun (WGS) entry which is preliminary data.</text>
</comment>
<feature type="domain" description="C2H2-type" evidence="2">
    <location>
        <begin position="1620"/>
        <end position="1641"/>
    </location>
</feature>
<evidence type="ECO:0000313" key="3">
    <source>
        <dbReference type="EMBL" id="CAI4010226.1"/>
    </source>
</evidence>
<gene>
    <name evidence="3" type="ORF">C1SCF055_LOCUS35511</name>
</gene>
<accession>A0A9P1GDQ3</accession>
<keyword evidence="5" id="KW-1185">Reference proteome</keyword>
<protein>
    <submittedName>
        <fullName evidence="4">Serine/threonine-protein phosphatase</fullName>
    </submittedName>
</protein>
<sequence length="1885" mass="212748">MLHESLQQWRDKPWKLRTKHGAARAARLLADPGHFDGWISDCIAVSEEAFDQTPRCSLDDHSFETDHERQILKPLPPALCRCDDDIPAPTFTRSHDEPPADNRATPWDADPNLLPPWWSQLRSLHDRLGVTECLEEGKVIYVCSWYLHGHNLRRCRQHRVLRLDPDWTTWLDIIKETWQDLLVREQPVEFGLVSPHPPAQVFQGHVAHLILSQDLDHVAAPAGIVSAIYRCTGGDIIVQNAHVLPMTISKEETIDLIPARPQCTIRQCEVQVGDTPAQGDDAIPVPDYTSIVLDIFPLADDVDDFTSFMAAGNRLRPQSSEPHLMDRPHLARQEEEHDEDVPDTNSTETEEDLAWSHSTVFSVHAPPNEGYVNTVHDTNGPLTRRNVARLAGFSLEDLQMVHSMPVPPRDLRERGMRAFLAQHRVGLVLIDVEFHPQPPSWDVVRARCPIYVPTVLSRHQILRAVDVYLYAQFVQDTCLVWHNDELIRQDQGLYARIYHGDYLRIALPPPLTPMPNVPTRCIARLLQMGVAEQDIEAFYWISDVDNDLTSMPTDFSVIEDVQSSDGPSPRSPGSSSAMNLLQVATTRVSKGKIIEHHRCEDFAALRAQYCAQSGNHDDATAIPGQEQLPWFETELRPLWHAHAVPGPGGMERFVKVLTWYNDHHRHQICAQPREVQLFDDPWEWRALLTRAWIDQVDSAADVHMFAVEPRPLYGAEDIVAHVILVQNPPVHFKSLHVAVLDDGVQQGYPRQWVLIMPTLLRAHVGIGIMGYSALCHGTSPGAVCSLWHGDREIDAAVDFVAMHGNALTLYVQRHRWPNEVTPLESDNLLKTKAIRKAIQLELLVHDDAPEVQSCVQLFAGVQFLQLPDFIEIYGELDQAAVETELRNWGHDCRCVLFKEFRVAVCYPAAISRASRPAVHLYLQIDPDIRAQSIVDTEVLASTALEHMRFLYGKGYWRACIQSVVSDEEFPVKLHRFYNCTVSQAAETKVKCPLPWPERLPFATTLQPAFDATRIQSSSSQCKVSMEGDTWAFLVLAEEYTDAPQPKVNFVGWSAQSVLFAPEARHHIGSDRIGSETSEREALFWCSLWRLAQNHNIPTTFCTDSITSERQGAGLHGASEPSTSFRLLRANFQALETILTDEFLSTSHVRGHSGDAWNDLADHLAKQERIKSFYLPRQDVDIQRWQKSLPFLWWVLAQDCSLPRFHEGFFDVSPPALPAPQPSIAAQPKEELKDIQFHMSFGSGNVASLYAGEHGTAGKVQLIRDQMLSLKFNFLGLQEARCPQICSLVDNIYRLGTGAHNGHWGVELWINLQQPFAYVDHTPILLSKSDVVVVHQDPRILIAKIDQAMWRACLVVAHVNVTSRLLELVILENPKVLHFFGNFFPNLDSASLVQQLQVQKKNEVRADASSDPFDRQSITRSQVAARVAQIQAPPWEVDIESHFQQYNRELLGSLTSCCPKKKNGPKKSFFTDDLWSLRKRKIAAKRQLYNASANDILQVIKAHIGPTNLRQMKRQTLPMLNDEVARMANRLHLHPDVMQELQQHLEDESAAFDPFQNSPCESQPQVVYSGPVWMDDLCVTMQAATADAVMAKVLKTERITVELDAGQPEARHVETQALFACLGCRKAFRSKAGEGAHMFRCHGAISSLRWLFDTTACPSCLKEYHSFGRLKAHLYANEACRLRLQNRPALPAPEVGVGSTENTTLERRLNGLLPPLPGQGPHNRPSPLRDVEDFDVDLYGELTECLLHGNAAQHRTALMGVLEEKCISWTTCRRTLDALVHHVMPHDLQAFGYANVEQLRALVADLLDPAHWNFLRAAFDEKVLPDKAELAFLLDEDNQCRGPRVLRAVSDIAVDPAICISTEFWSRCETMIVSEYGEFIGPDYAK</sequence>
<dbReference type="PROSITE" id="PS00028">
    <property type="entry name" value="ZINC_FINGER_C2H2_1"/>
    <property type="match status" value="1"/>
</dbReference>
<reference evidence="4 5" key="2">
    <citation type="submission" date="2024-05" db="EMBL/GenBank/DDBJ databases">
        <authorList>
            <person name="Chen Y."/>
            <person name="Shah S."/>
            <person name="Dougan E. K."/>
            <person name="Thang M."/>
            <person name="Chan C."/>
        </authorList>
    </citation>
    <scope>NUCLEOTIDE SEQUENCE [LARGE SCALE GENOMIC DNA]</scope>
</reference>
<evidence type="ECO:0000313" key="5">
    <source>
        <dbReference type="Proteomes" id="UP001152797"/>
    </source>
</evidence>
<organism evidence="3">
    <name type="scientific">Cladocopium goreaui</name>
    <dbReference type="NCBI Taxonomy" id="2562237"/>
    <lineage>
        <taxon>Eukaryota</taxon>
        <taxon>Sar</taxon>
        <taxon>Alveolata</taxon>
        <taxon>Dinophyceae</taxon>
        <taxon>Suessiales</taxon>
        <taxon>Symbiodiniaceae</taxon>
        <taxon>Cladocopium</taxon>
    </lineage>
</organism>
<evidence type="ECO:0000259" key="2">
    <source>
        <dbReference type="PROSITE" id="PS00028"/>
    </source>
</evidence>
<name>A0A9P1GDQ3_9DINO</name>
<feature type="region of interest" description="Disordered" evidence="1">
    <location>
        <begin position="314"/>
        <end position="353"/>
    </location>
</feature>
<dbReference type="EMBL" id="CAMXCT010004746">
    <property type="protein sequence ID" value="CAI4010226.1"/>
    <property type="molecule type" value="Genomic_DNA"/>
</dbReference>
<evidence type="ECO:0000256" key="1">
    <source>
        <dbReference type="SAM" id="MobiDB-lite"/>
    </source>
</evidence>
<dbReference type="EMBL" id="CAMXCT030004746">
    <property type="protein sequence ID" value="CAL4797538.1"/>
    <property type="molecule type" value="Genomic_DNA"/>
</dbReference>
<dbReference type="GO" id="GO:0003676">
    <property type="term" value="F:nucleic acid binding"/>
    <property type="evidence" value="ECO:0007669"/>
    <property type="project" value="InterPro"/>
</dbReference>
<dbReference type="OrthoDB" id="6258470at2759"/>
<dbReference type="Gene3D" id="3.30.420.10">
    <property type="entry name" value="Ribonuclease H-like superfamily/Ribonuclease H"/>
    <property type="match status" value="1"/>
</dbReference>
<reference evidence="3" key="1">
    <citation type="submission" date="2022-10" db="EMBL/GenBank/DDBJ databases">
        <authorList>
            <person name="Chen Y."/>
            <person name="Dougan E. K."/>
            <person name="Chan C."/>
            <person name="Rhodes N."/>
            <person name="Thang M."/>
        </authorList>
    </citation>
    <scope>NUCLEOTIDE SEQUENCE</scope>
</reference>